<comment type="caution">
    <text evidence="2">The sequence shown here is derived from an EMBL/GenBank/DDBJ whole genome shotgun (WGS) entry which is preliminary data.</text>
</comment>
<feature type="transmembrane region" description="Helical" evidence="1">
    <location>
        <begin position="88"/>
        <end position="107"/>
    </location>
</feature>
<organism evidence="2 3">
    <name type="scientific">Chryseobacterium sediminis</name>
    <dbReference type="NCBI Taxonomy" id="1679494"/>
    <lineage>
        <taxon>Bacteria</taxon>
        <taxon>Pseudomonadati</taxon>
        <taxon>Bacteroidota</taxon>
        <taxon>Flavobacteriia</taxon>
        <taxon>Flavobacteriales</taxon>
        <taxon>Weeksellaceae</taxon>
        <taxon>Chryseobacterium group</taxon>
        <taxon>Chryseobacterium</taxon>
    </lineage>
</organism>
<evidence type="ECO:0000313" key="3">
    <source>
        <dbReference type="Proteomes" id="UP000587367"/>
    </source>
</evidence>
<evidence type="ECO:0000256" key="1">
    <source>
        <dbReference type="SAM" id="Phobius"/>
    </source>
</evidence>
<feature type="transmembrane region" description="Helical" evidence="1">
    <location>
        <begin position="144"/>
        <end position="162"/>
    </location>
</feature>
<evidence type="ECO:0000313" key="2">
    <source>
        <dbReference type="EMBL" id="MBB6329945.1"/>
    </source>
</evidence>
<feature type="transmembrane region" description="Helical" evidence="1">
    <location>
        <begin position="54"/>
        <end position="76"/>
    </location>
</feature>
<protein>
    <submittedName>
        <fullName evidence="2">Uncharacterized protein</fullName>
    </submittedName>
</protein>
<reference evidence="2 3" key="1">
    <citation type="submission" date="2020-08" db="EMBL/GenBank/DDBJ databases">
        <title>Functional genomics of gut bacteria from endangered species of beetles.</title>
        <authorList>
            <person name="Carlos-Shanley C."/>
        </authorList>
    </citation>
    <scope>NUCLEOTIDE SEQUENCE [LARGE SCALE GENOMIC DNA]</scope>
    <source>
        <strain evidence="2 3">S00068</strain>
    </source>
</reference>
<dbReference type="Proteomes" id="UP000587367">
    <property type="component" value="Unassembled WGS sequence"/>
</dbReference>
<keyword evidence="1" id="KW-0812">Transmembrane</keyword>
<accession>A0ABR6PW49</accession>
<dbReference type="EMBL" id="JACHKS010000001">
    <property type="protein sequence ID" value="MBB6329945.1"/>
    <property type="molecule type" value="Genomic_DNA"/>
</dbReference>
<keyword evidence="1" id="KW-0472">Membrane</keyword>
<dbReference type="RefSeq" id="WP_184553288.1">
    <property type="nucleotide sequence ID" value="NZ_JACHKS010000001.1"/>
</dbReference>
<proteinExistence type="predicted"/>
<sequence>MHITKIIAKNSIVASVKEYSTFLLLFPTLVAGLKQFITLISINLSLTTFFSVSYLVSQGVILTGQCIVIFFFSFLYRKFIVKYFYKKYKDKIPVISILLVVIVFPLYFLQEYIIVKVIIAAFMLCFFIFFSNAVIFMKRNLSSIIVSYFGLILIIYLMSSVIKNDPNYGVYNINTITQKVVKKYKSAKLVFHNDQYLFYSTKKDDNNGNILVIKMEEIFNKDYEVQ</sequence>
<keyword evidence="3" id="KW-1185">Reference proteome</keyword>
<feature type="transmembrane region" description="Helical" evidence="1">
    <location>
        <begin position="113"/>
        <end position="137"/>
    </location>
</feature>
<keyword evidence="1" id="KW-1133">Transmembrane helix</keyword>
<name>A0ABR6PW49_9FLAO</name>
<gene>
    <name evidence="2" type="ORF">HNP24_000895</name>
</gene>
<feature type="transmembrane region" description="Helical" evidence="1">
    <location>
        <begin position="21"/>
        <end position="42"/>
    </location>
</feature>